<dbReference type="AlphaFoldDB" id="A0A9W7SQ16"/>
<evidence type="ECO:0000256" key="1">
    <source>
        <dbReference type="SAM" id="MobiDB-lite"/>
    </source>
</evidence>
<sequence length="246" mass="26620">RLVRHQACASEFDYQGWKAWGTWRRDVRQARVMERSEDEAEDADEDEDLLTSLVAIPELGDEGRWFGGGGGGGSRKDCWARCDYPSECRWGRQYGVQTPVVVTPKRKTTTTTDVPAPNPASSPTTFDDILTPTHEPDTTTGVPENPASPTKLVSMDDLLSSARRRKRRSSGAPPSPLSSHPPAPPDEPVVSSSSATSAGGLQKALDDLEVDVRRGLEVVAGWARRGVLGGEEGVSGALKGRRKERG</sequence>
<feature type="compositionally biased region" description="Pro residues" evidence="1">
    <location>
        <begin position="173"/>
        <end position="187"/>
    </location>
</feature>
<accession>A0A9W7SQ16</accession>
<proteinExistence type="predicted"/>
<comment type="caution">
    <text evidence="2">The sequence shown here is derived from an EMBL/GenBank/DDBJ whole genome shotgun (WGS) entry which is preliminary data.</text>
</comment>
<keyword evidence="3" id="KW-1185">Reference proteome</keyword>
<protein>
    <submittedName>
        <fullName evidence="2">Uncharacterized protein</fullName>
    </submittedName>
</protein>
<evidence type="ECO:0000313" key="2">
    <source>
        <dbReference type="EMBL" id="KAH9826651.1"/>
    </source>
</evidence>
<dbReference type="OrthoDB" id="5396104at2759"/>
<evidence type="ECO:0000313" key="3">
    <source>
        <dbReference type="Proteomes" id="UP001138500"/>
    </source>
</evidence>
<dbReference type="Proteomes" id="UP001138500">
    <property type="component" value="Unassembled WGS sequence"/>
</dbReference>
<feature type="compositionally biased region" description="Low complexity" evidence="1">
    <location>
        <begin position="105"/>
        <end position="115"/>
    </location>
</feature>
<reference evidence="2 3" key="2">
    <citation type="journal article" date="2021" name="Curr. Genet.">
        <title>Genetic response to nitrogen starvation in the aggressive Eucalyptus foliar pathogen Teratosphaeria destructans.</title>
        <authorList>
            <person name="Havenga M."/>
            <person name="Wingfield B.D."/>
            <person name="Wingfield M.J."/>
            <person name="Dreyer L.L."/>
            <person name="Roets F."/>
            <person name="Aylward J."/>
        </authorList>
    </citation>
    <scope>NUCLEOTIDE SEQUENCE [LARGE SCALE GENOMIC DNA]</scope>
    <source>
        <strain evidence="2">CMW44962</strain>
    </source>
</reference>
<feature type="compositionally biased region" description="Low complexity" evidence="1">
    <location>
        <begin position="188"/>
        <end position="200"/>
    </location>
</feature>
<name>A0A9W7SQ16_9PEZI</name>
<reference evidence="2 3" key="1">
    <citation type="journal article" date="2018" name="IMA Fungus">
        <title>IMA Genome-F 10: Nine draft genome sequences of Claviceps purpurea s.lat., including C. arundinis, C. humidiphila, and C. cf. spartinae, pseudomolecules for the pitch canker pathogen Fusarium circinatum, draft genome of Davidsoniella eucalypti, Grosmannia galeiformis, Quambalaria eucalypti, and Teratosphaeria destructans.</title>
        <authorList>
            <person name="Wingfield B.D."/>
            <person name="Liu M."/>
            <person name="Nguyen H.D."/>
            <person name="Lane F.A."/>
            <person name="Morgan S.W."/>
            <person name="De Vos L."/>
            <person name="Wilken P.M."/>
            <person name="Duong T.A."/>
            <person name="Aylward J."/>
            <person name="Coetzee M.P."/>
            <person name="Dadej K."/>
            <person name="De Beer Z.W."/>
            <person name="Findlay W."/>
            <person name="Havenga M."/>
            <person name="Kolarik M."/>
            <person name="Menzies J.G."/>
            <person name="Naidoo K."/>
            <person name="Pochopski O."/>
            <person name="Shoukouhi P."/>
            <person name="Santana Q.C."/>
            <person name="Seifert K.A."/>
            <person name="Soal N."/>
            <person name="Steenkamp E.T."/>
            <person name="Tatham C.T."/>
            <person name="van der Nest M.A."/>
            <person name="Wingfield M.J."/>
        </authorList>
    </citation>
    <scope>NUCLEOTIDE SEQUENCE [LARGE SCALE GENOMIC DNA]</scope>
    <source>
        <strain evidence="2">CMW44962</strain>
    </source>
</reference>
<gene>
    <name evidence="2" type="ORF">Tdes44962_MAKER03353</name>
</gene>
<organism evidence="2 3">
    <name type="scientific">Teratosphaeria destructans</name>
    <dbReference type="NCBI Taxonomy" id="418781"/>
    <lineage>
        <taxon>Eukaryota</taxon>
        <taxon>Fungi</taxon>
        <taxon>Dikarya</taxon>
        <taxon>Ascomycota</taxon>
        <taxon>Pezizomycotina</taxon>
        <taxon>Dothideomycetes</taxon>
        <taxon>Dothideomycetidae</taxon>
        <taxon>Mycosphaerellales</taxon>
        <taxon>Teratosphaeriaceae</taxon>
        <taxon>Teratosphaeria</taxon>
    </lineage>
</organism>
<feature type="region of interest" description="Disordered" evidence="1">
    <location>
        <begin position="105"/>
        <end position="246"/>
    </location>
</feature>
<feature type="compositionally biased region" description="Basic and acidic residues" evidence="1">
    <location>
        <begin position="204"/>
        <end position="216"/>
    </location>
</feature>
<feature type="non-terminal residue" evidence="2">
    <location>
        <position position="1"/>
    </location>
</feature>
<dbReference type="EMBL" id="RIBY02001967">
    <property type="protein sequence ID" value="KAH9826651.1"/>
    <property type="molecule type" value="Genomic_DNA"/>
</dbReference>